<reference evidence="1 2" key="1">
    <citation type="submission" date="2023-09" db="EMBL/GenBank/DDBJ databases">
        <title>Whole genome shotgun sequencing (WGS) of Bosea sp. ZW T0_25, isolated from stored onions (Allium cepa).</title>
        <authorList>
            <person name="Stoll D.A."/>
            <person name="Huch M."/>
        </authorList>
    </citation>
    <scope>NUCLEOTIDE SEQUENCE [LARGE SCALE GENOMIC DNA]</scope>
    <source>
        <strain evidence="1 2">ZW T0_25</strain>
    </source>
</reference>
<dbReference type="Proteomes" id="UP001254257">
    <property type="component" value="Unassembled WGS sequence"/>
</dbReference>
<name>A0ABU3S7Q9_9HYPH</name>
<protein>
    <submittedName>
        <fullName evidence="1">Uncharacterized protein</fullName>
    </submittedName>
</protein>
<dbReference type="EMBL" id="JAWDID010000016">
    <property type="protein sequence ID" value="MDU0340751.1"/>
    <property type="molecule type" value="Genomic_DNA"/>
</dbReference>
<dbReference type="RefSeq" id="WP_316018602.1">
    <property type="nucleotide sequence ID" value="NZ_JAWDID010000016.1"/>
</dbReference>
<evidence type="ECO:0000313" key="2">
    <source>
        <dbReference type="Proteomes" id="UP001254257"/>
    </source>
</evidence>
<evidence type="ECO:0000313" key="1">
    <source>
        <dbReference type="EMBL" id="MDU0340751.1"/>
    </source>
</evidence>
<organism evidence="1 2">
    <name type="scientific">Bosea rubneri</name>
    <dbReference type="NCBI Taxonomy" id="3075434"/>
    <lineage>
        <taxon>Bacteria</taxon>
        <taxon>Pseudomonadati</taxon>
        <taxon>Pseudomonadota</taxon>
        <taxon>Alphaproteobacteria</taxon>
        <taxon>Hyphomicrobiales</taxon>
        <taxon>Boseaceae</taxon>
        <taxon>Bosea</taxon>
    </lineage>
</organism>
<keyword evidence="2" id="KW-1185">Reference proteome</keyword>
<sequence>MSRALVFGLCLSLGLAPRAYPSELLAKVEFIEQHERIAPSRGFSHTKVEISAAIKSTGQVSVAENRASGRAASSGNRSSTLGRPGTRQLWKVISEKRLANYTAYTNFTRVIYLTIDGPRCSIEVQYPLQPGETEYRYRRLSNGERAVARSISISHPRCELRTM</sequence>
<proteinExistence type="predicted"/>
<accession>A0ABU3S7Q9</accession>
<gene>
    <name evidence="1" type="ORF">RKE40_12695</name>
</gene>
<comment type="caution">
    <text evidence="1">The sequence shown here is derived from an EMBL/GenBank/DDBJ whole genome shotgun (WGS) entry which is preliminary data.</text>
</comment>